<dbReference type="EMBL" id="CP123384">
    <property type="protein sequence ID" value="XCC94667.1"/>
    <property type="molecule type" value="Genomic_DNA"/>
</dbReference>
<feature type="transmembrane region" description="Helical" evidence="1">
    <location>
        <begin position="21"/>
        <end position="42"/>
    </location>
</feature>
<proteinExistence type="predicted"/>
<feature type="transmembrane region" description="Helical" evidence="1">
    <location>
        <begin position="184"/>
        <end position="205"/>
    </location>
</feature>
<name>A0AAU8AKK0_9RHOB</name>
<accession>A0AAU8AKK0</accession>
<gene>
    <name evidence="2" type="ORF">PVT71_05460</name>
</gene>
<keyword evidence="1" id="KW-1133">Transmembrane helix</keyword>
<keyword evidence="1" id="KW-0472">Membrane</keyword>
<evidence type="ECO:0000256" key="1">
    <source>
        <dbReference type="SAM" id="Phobius"/>
    </source>
</evidence>
<sequence>MKGWRIFLHSLRMVIDNIGTALRVSLVLYLVQVASQIATYLHPTETGPDGMPASPLVIGVPALVLAVLAVLASLWIAVAWHRFVLTGEEPRGWLPRWHGGEILGYFGRSILIAFAIFVSLVVAAIPVALIGAAIPALGPVLVFGLVGLGGYLFFRLGLILPAAAVGERLRLKEAWSATRDDDGAVVTLALVVIAGSLLVELPALIDDSAGSIVNLVYGLVINWFATMIGISVLTSLYGHFIERRPID</sequence>
<reference evidence="2" key="1">
    <citation type="submission" date="2023-02" db="EMBL/GenBank/DDBJ databases">
        <title>Description and genomic characterization of Salipiger bruguierae sp. nov., isolated from the sediment of mangrove plant Bruguiera sexangula.</title>
        <authorList>
            <person name="Long M."/>
        </authorList>
    </citation>
    <scope>NUCLEOTIDE SEQUENCE</scope>
    <source>
        <strain evidence="2">H15</strain>
    </source>
</reference>
<feature type="transmembrane region" description="Helical" evidence="1">
    <location>
        <begin position="217"/>
        <end position="237"/>
    </location>
</feature>
<organism evidence="2">
    <name type="scientific">Alloyangia sp. H15</name>
    <dbReference type="NCBI Taxonomy" id="3029062"/>
    <lineage>
        <taxon>Bacteria</taxon>
        <taxon>Pseudomonadati</taxon>
        <taxon>Pseudomonadota</taxon>
        <taxon>Alphaproteobacteria</taxon>
        <taxon>Rhodobacterales</taxon>
        <taxon>Roseobacteraceae</taxon>
        <taxon>Alloyangia</taxon>
    </lineage>
</organism>
<dbReference type="RefSeq" id="WP_353473493.1">
    <property type="nucleotide sequence ID" value="NZ_CP123384.1"/>
</dbReference>
<feature type="transmembrane region" description="Helical" evidence="1">
    <location>
        <begin position="105"/>
        <end position="134"/>
    </location>
</feature>
<evidence type="ECO:0008006" key="3">
    <source>
        <dbReference type="Google" id="ProtNLM"/>
    </source>
</evidence>
<keyword evidence="1" id="KW-0812">Transmembrane</keyword>
<protein>
    <recommendedName>
        <fullName evidence="3">DUF4013 domain-containing protein</fullName>
    </recommendedName>
</protein>
<dbReference type="AlphaFoldDB" id="A0AAU8AKK0"/>
<feature type="transmembrane region" description="Helical" evidence="1">
    <location>
        <begin position="62"/>
        <end position="84"/>
    </location>
</feature>
<feature type="transmembrane region" description="Helical" evidence="1">
    <location>
        <begin position="140"/>
        <end position="163"/>
    </location>
</feature>
<evidence type="ECO:0000313" key="2">
    <source>
        <dbReference type="EMBL" id="XCC94667.1"/>
    </source>
</evidence>